<evidence type="ECO:0000256" key="8">
    <source>
        <dbReference type="ARBA" id="ARBA00022490"/>
    </source>
</evidence>
<evidence type="ECO:0000256" key="16">
    <source>
        <dbReference type="ARBA" id="ARBA00032949"/>
    </source>
</evidence>
<comment type="pathway">
    <text evidence="4">Polyol metabolism; myo-inositol biosynthesis; myo-inositol from D-glucose 6-phosphate: step 1/2.</text>
</comment>
<comment type="subcellular location">
    <subcellularLocation>
        <location evidence="3">Cytoplasm</location>
    </subcellularLocation>
</comment>
<dbReference type="SUPFAM" id="SSF55347">
    <property type="entry name" value="Glyceraldehyde-3-phosphate dehydrogenase-like, C-terminal domain"/>
    <property type="match status" value="1"/>
</dbReference>
<evidence type="ECO:0000256" key="9">
    <source>
        <dbReference type="ARBA" id="ARBA00022516"/>
    </source>
</evidence>
<dbReference type="FunFam" id="3.40.50.720:FF:000334">
    <property type="entry name" value="Inositol-3-phosphate synthase"/>
    <property type="match status" value="1"/>
</dbReference>
<dbReference type="GO" id="GO:0006021">
    <property type="term" value="P:inositol biosynthetic process"/>
    <property type="evidence" value="ECO:0007669"/>
    <property type="project" value="UniProtKB-KW"/>
</dbReference>
<organism evidence="20 21">
    <name type="scientific">Kwoniella dendrophila CBS 6074</name>
    <dbReference type="NCBI Taxonomy" id="1295534"/>
    <lineage>
        <taxon>Eukaryota</taxon>
        <taxon>Fungi</taxon>
        <taxon>Dikarya</taxon>
        <taxon>Basidiomycota</taxon>
        <taxon>Agaricomycotina</taxon>
        <taxon>Tremellomycetes</taxon>
        <taxon>Tremellales</taxon>
        <taxon>Cryptococcaceae</taxon>
        <taxon>Kwoniella</taxon>
    </lineage>
</organism>
<dbReference type="Gene3D" id="3.40.50.720">
    <property type="entry name" value="NAD(P)-binding Rossmann-like Domain"/>
    <property type="match status" value="2"/>
</dbReference>
<comment type="catalytic activity">
    <reaction evidence="1">
        <text>D-glucose 6-phosphate = 1D-myo-inositol 3-phosphate</text>
        <dbReference type="Rhea" id="RHEA:10716"/>
        <dbReference type="ChEBI" id="CHEBI:58401"/>
        <dbReference type="ChEBI" id="CHEBI:61548"/>
        <dbReference type="EC" id="5.5.1.4"/>
    </reaction>
</comment>
<evidence type="ECO:0000256" key="13">
    <source>
        <dbReference type="ARBA" id="ARBA00023209"/>
    </source>
</evidence>
<dbReference type="Pfam" id="PF07994">
    <property type="entry name" value="NAD_binding_5"/>
    <property type="match status" value="1"/>
</dbReference>
<feature type="region of interest" description="Disordered" evidence="18">
    <location>
        <begin position="1"/>
        <end position="29"/>
    </location>
</feature>
<accession>A0AAX4JR39</accession>
<feature type="domain" description="Myo-inositol-1-phosphate synthase GAPDH-like" evidence="19">
    <location>
        <begin position="351"/>
        <end position="478"/>
    </location>
</feature>
<dbReference type="Proteomes" id="UP001355207">
    <property type="component" value="Chromosome 3"/>
</dbReference>
<dbReference type="PIRSF" id="PIRSF015578">
    <property type="entry name" value="Myoinos-ppht_syn"/>
    <property type="match status" value="1"/>
</dbReference>
<keyword evidence="14" id="KW-0413">Isomerase</keyword>
<sequence length="567" mass="62302">MSPTALHSVDGHHDSFSLPNNTISNGDGIDESKVHATARRTPEGGLIKVESDSTKYEEQGIRAKFTDRGADVVKNADGRLSVKKTETNYEFFTKSKVGKVGLMLVGFGGNNGTTVLATHLANKHQISWRTKDGEQQPNYIGSVVRASTVRLGIDPETGKDVFVPLSDMLPMVHPNDFVIGGWDISGVSMDKAMIRAKVLEWDLQRQLIPHMEGVKPLPSIYYPDFIAANQADRADNLIPGEDKQAHLDHIRADIRKFKSDNELDSVVVLWTANTERYADIIPGINDTSDNLLKAIQTSHDEVSPSTVFAVASILEGVPFINGSPQNTFVPGCIELAEKNQSFIGGDDFKSGQTKVKSVLAEFLVNAGIKPLSISSYNHLGNNDGKNLSSHKQFRSKEISKSSVVDDMVAANHVLYKTAAELTAETGEITKKGEHPDHIVVIKHVPAVGDSKRAIDEYYSELLMGGRNVMNIFNECEDSLLATPLIFDLAILAELLTRVTYKPQGENEFKPLYSVLSLLSYMLKAPLVKPGTDVVNSLNRQRNALETFLKACLGLEHQGDLLLNTRIW</sequence>
<evidence type="ECO:0000256" key="10">
    <source>
        <dbReference type="ARBA" id="ARBA00022550"/>
    </source>
</evidence>
<dbReference type="Pfam" id="PF01658">
    <property type="entry name" value="Inos-1-P_synth"/>
    <property type="match status" value="1"/>
</dbReference>
<dbReference type="GO" id="GO:0004512">
    <property type="term" value="F:inositol-3-phosphate synthase activity"/>
    <property type="evidence" value="ECO:0007669"/>
    <property type="project" value="UniProtKB-EC"/>
</dbReference>
<dbReference type="EC" id="5.5.1.4" evidence="7"/>
<dbReference type="SUPFAM" id="SSF51735">
    <property type="entry name" value="NAD(P)-binding Rossmann-fold domains"/>
    <property type="match status" value="1"/>
</dbReference>
<comment type="similarity">
    <text evidence="5">Belongs to the myo-inositol 1-phosphate synthase family.</text>
</comment>
<dbReference type="EMBL" id="CP144100">
    <property type="protein sequence ID" value="WWC87907.1"/>
    <property type="molecule type" value="Genomic_DNA"/>
</dbReference>
<keyword evidence="8" id="KW-0963">Cytoplasm</keyword>
<evidence type="ECO:0000256" key="14">
    <source>
        <dbReference type="ARBA" id="ARBA00023235"/>
    </source>
</evidence>
<evidence type="ECO:0000256" key="11">
    <source>
        <dbReference type="ARBA" id="ARBA00023027"/>
    </source>
</evidence>
<evidence type="ECO:0000256" key="4">
    <source>
        <dbReference type="ARBA" id="ARBA00005117"/>
    </source>
</evidence>
<keyword evidence="11" id="KW-0520">NAD</keyword>
<dbReference type="FunFam" id="3.40.50.720:FF:000069">
    <property type="entry name" value="Inositol-3-phosphate synthase 1"/>
    <property type="match status" value="1"/>
</dbReference>
<name>A0AAX4JR39_9TREE</name>
<evidence type="ECO:0000256" key="12">
    <source>
        <dbReference type="ARBA" id="ARBA00023098"/>
    </source>
</evidence>
<evidence type="ECO:0000259" key="19">
    <source>
        <dbReference type="Pfam" id="PF01658"/>
    </source>
</evidence>
<keyword evidence="9" id="KW-0444">Lipid biosynthesis</keyword>
<comment type="subunit">
    <text evidence="6">Homotetramer.</text>
</comment>
<dbReference type="InterPro" id="IPR002587">
    <property type="entry name" value="Myo-inos-1-P_Synthase"/>
</dbReference>
<gene>
    <name evidence="20" type="ORF">L201_002807</name>
</gene>
<evidence type="ECO:0000256" key="2">
    <source>
        <dbReference type="ARBA" id="ARBA00001911"/>
    </source>
</evidence>
<keyword evidence="12" id="KW-0443">Lipid metabolism</keyword>
<dbReference type="PANTHER" id="PTHR11510">
    <property type="entry name" value="MYO-INOSITOL-1 PHOSPHATE SYNTHASE"/>
    <property type="match status" value="1"/>
</dbReference>
<evidence type="ECO:0000256" key="1">
    <source>
        <dbReference type="ARBA" id="ARBA00000113"/>
    </source>
</evidence>
<evidence type="ECO:0000256" key="18">
    <source>
        <dbReference type="SAM" id="MobiDB-lite"/>
    </source>
</evidence>
<evidence type="ECO:0000256" key="5">
    <source>
        <dbReference type="ARBA" id="ARBA00010813"/>
    </source>
</evidence>
<dbReference type="RefSeq" id="XP_066074670.1">
    <property type="nucleotide sequence ID" value="XM_066218573.1"/>
</dbReference>
<keyword evidence="13" id="KW-0594">Phospholipid biosynthesis</keyword>
<evidence type="ECO:0000313" key="20">
    <source>
        <dbReference type="EMBL" id="WWC87907.1"/>
    </source>
</evidence>
<evidence type="ECO:0000256" key="7">
    <source>
        <dbReference type="ARBA" id="ARBA00012125"/>
    </source>
</evidence>
<dbReference type="AlphaFoldDB" id="A0AAX4JR39"/>
<dbReference type="GO" id="GO:0005737">
    <property type="term" value="C:cytoplasm"/>
    <property type="evidence" value="ECO:0007669"/>
    <property type="project" value="UniProtKB-SubCell"/>
</dbReference>
<keyword evidence="10" id="KW-0398">Inositol biosynthesis</keyword>
<dbReference type="GeneID" id="91093478"/>
<dbReference type="InterPro" id="IPR036291">
    <property type="entry name" value="NAD(P)-bd_dom_sf"/>
</dbReference>
<evidence type="ECO:0000256" key="17">
    <source>
        <dbReference type="ARBA" id="ARBA00070063"/>
    </source>
</evidence>
<keyword evidence="21" id="KW-1185">Reference proteome</keyword>
<dbReference type="InterPro" id="IPR013021">
    <property type="entry name" value="Myo-inos-1-P_Synthase_GAPDH"/>
</dbReference>
<proteinExistence type="inferred from homology"/>
<comment type="cofactor">
    <cofactor evidence="2">
        <name>NAD(+)</name>
        <dbReference type="ChEBI" id="CHEBI:57540"/>
    </cofactor>
</comment>
<evidence type="ECO:0000256" key="15">
    <source>
        <dbReference type="ARBA" id="ARBA00023264"/>
    </source>
</evidence>
<evidence type="ECO:0000313" key="21">
    <source>
        <dbReference type="Proteomes" id="UP001355207"/>
    </source>
</evidence>
<dbReference type="GO" id="GO:0008654">
    <property type="term" value="P:phospholipid biosynthetic process"/>
    <property type="evidence" value="ECO:0007669"/>
    <property type="project" value="UniProtKB-KW"/>
</dbReference>
<keyword evidence="15" id="KW-1208">Phospholipid metabolism</keyword>
<evidence type="ECO:0000256" key="6">
    <source>
        <dbReference type="ARBA" id="ARBA00011881"/>
    </source>
</evidence>
<reference evidence="20 21" key="1">
    <citation type="submission" date="2024-01" db="EMBL/GenBank/DDBJ databases">
        <title>Comparative genomics of Cryptococcus and Kwoniella reveals pathogenesis evolution and contrasting modes of karyotype evolution via chromosome fusion or intercentromeric recombination.</title>
        <authorList>
            <person name="Coelho M.A."/>
            <person name="David-Palma M."/>
            <person name="Shea T."/>
            <person name="Bowers K."/>
            <person name="McGinley-Smith S."/>
            <person name="Mohammad A.W."/>
            <person name="Gnirke A."/>
            <person name="Yurkov A.M."/>
            <person name="Nowrousian M."/>
            <person name="Sun S."/>
            <person name="Cuomo C.A."/>
            <person name="Heitman J."/>
        </authorList>
    </citation>
    <scope>NUCLEOTIDE SEQUENCE [LARGE SCALE GENOMIC DNA]</scope>
    <source>
        <strain evidence="20 21">CBS 6074</strain>
    </source>
</reference>
<protein>
    <recommendedName>
        <fullName evidence="17">Inositol-3-phosphate synthase</fullName>
        <ecNumber evidence="7">5.5.1.4</ecNumber>
    </recommendedName>
    <alternativeName>
        <fullName evidence="16">Myo-inositol 1-phosphate synthase</fullName>
    </alternativeName>
</protein>
<evidence type="ECO:0000256" key="3">
    <source>
        <dbReference type="ARBA" id="ARBA00004496"/>
    </source>
</evidence>